<reference evidence="2" key="2">
    <citation type="submission" date="2021-04" db="EMBL/GenBank/DDBJ databases">
        <authorList>
            <person name="Gilroy R."/>
        </authorList>
    </citation>
    <scope>NUCLEOTIDE SEQUENCE</scope>
    <source>
        <strain evidence="2">CHK192-9172</strain>
    </source>
</reference>
<dbReference type="EMBL" id="DXCH01000242">
    <property type="protein sequence ID" value="HIZ08011.1"/>
    <property type="molecule type" value="Genomic_DNA"/>
</dbReference>
<name>A0A9D2D3M3_9FIRM</name>
<organism evidence="2 3">
    <name type="scientific">Candidatus Eubacterium avistercoris</name>
    <dbReference type="NCBI Taxonomy" id="2838567"/>
    <lineage>
        <taxon>Bacteria</taxon>
        <taxon>Bacillati</taxon>
        <taxon>Bacillota</taxon>
        <taxon>Clostridia</taxon>
        <taxon>Eubacteriales</taxon>
        <taxon>Eubacteriaceae</taxon>
        <taxon>Eubacterium</taxon>
    </lineage>
</organism>
<dbReference type="Proteomes" id="UP000824024">
    <property type="component" value="Unassembled WGS sequence"/>
</dbReference>
<accession>A0A9D2D3M3</accession>
<dbReference type="SUPFAM" id="SSF101478">
    <property type="entry name" value="ADP-ribosylglycohydrolase"/>
    <property type="match status" value="1"/>
</dbReference>
<dbReference type="PANTHER" id="PTHR16222:SF12">
    <property type="entry name" value="ADP-RIBOSYLGLYCOHYDROLASE-RELATED"/>
    <property type="match status" value="1"/>
</dbReference>
<reference evidence="2" key="1">
    <citation type="journal article" date="2021" name="PeerJ">
        <title>Extensive microbial diversity within the chicken gut microbiome revealed by metagenomics and culture.</title>
        <authorList>
            <person name="Gilroy R."/>
            <person name="Ravi A."/>
            <person name="Getino M."/>
            <person name="Pursley I."/>
            <person name="Horton D.L."/>
            <person name="Alikhan N.F."/>
            <person name="Baker D."/>
            <person name="Gharbi K."/>
            <person name="Hall N."/>
            <person name="Watson M."/>
            <person name="Adriaenssens E.M."/>
            <person name="Foster-Nyarko E."/>
            <person name="Jarju S."/>
            <person name="Secka A."/>
            <person name="Antonio M."/>
            <person name="Oren A."/>
            <person name="Chaudhuri R.R."/>
            <person name="La Ragione R."/>
            <person name="Hildebrand F."/>
            <person name="Pallen M.J."/>
        </authorList>
    </citation>
    <scope>NUCLEOTIDE SEQUENCE</scope>
    <source>
        <strain evidence="2">CHK192-9172</strain>
    </source>
</reference>
<feature type="binding site" evidence="1">
    <location>
        <position position="221"/>
    </location>
    <ligand>
        <name>Mg(2+)</name>
        <dbReference type="ChEBI" id="CHEBI:18420"/>
        <label>1</label>
    </ligand>
</feature>
<evidence type="ECO:0000313" key="3">
    <source>
        <dbReference type="Proteomes" id="UP000824024"/>
    </source>
</evidence>
<gene>
    <name evidence="2" type="ORF">IAA08_08760</name>
</gene>
<keyword evidence="1" id="KW-0460">Magnesium</keyword>
<feature type="binding site" evidence="1">
    <location>
        <position position="220"/>
    </location>
    <ligand>
        <name>Mg(2+)</name>
        <dbReference type="ChEBI" id="CHEBI:18420"/>
        <label>1</label>
    </ligand>
</feature>
<dbReference type="AlphaFoldDB" id="A0A9D2D3M3"/>
<evidence type="ECO:0000313" key="2">
    <source>
        <dbReference type="EMBL" id="HIZ08011.1"/>
    </source>
</evidence>
<dbReference type="PANTHER" id="PTHR16222">
    <property type="entry name" value="ADP-RIBOSYLGLYCOHYDROLASE"/>
    <property type="match status" value="1"/>
</dbReference>
<keyword evidence="1" id="KW-0479">Metal-binding</keyword>
<dbReference type="Gene3D" id="1.10.4080.10">
    <property type="entry name" value="ADP-ribosylation/Crystallin J1"/>
    <property type="match status" value="1"/>
</dbReference>
<dbReference type="Pfam" id="PF03747">
    <property type="entry name" value="ADP_ribosyl_GH"/>
    <property type="match status" value="1"/>
</dbReference>
<feature type="binding site" evidence="1">
    <location>
        <position position="218"/>
    </location>
    <ligand>
        <name>Mg(2+)</name>
        <dbReference type="ChEBI" id="CHEBI:18420"/>
        <label>1</label>
    </ligand>
</feature>
<feature type="binding site" evidence="1">
    <location>
        <position position="40"/>
    </location>
    <ligand>
        <name>Mg(2+)</name>
        <dbReference type="ChEBI" id="CHEBI:18420"/>
        <label>1</label>
    </ligand>
</feature>
<comment type="cofactor">
    <cofactor evidence="1">
        <name>Mg(2+)</name>
        <dbReference type="ChEBI" id="CHEBI:18420"/>
    </cofactor>
    <text evidence="1">Binds 2 magnesium ions per subunit.</text>
</comment>
<protein>
    <submittedName>
        <fullName evidence="2">ADP-ribosylglycohydrolase family protein</fullName>
    </submittedName>
</protein>
<dbReference type="InterPro" id="IPR050792">
    <property type="entry name" value="ADP-ribosylglycohydrolase"/>
</dbReference>
<dbReference type="InterPro" id="IPR036705">
    <property type="entry name" value="Ribosyl_crysJ1_sf"/>
</dbReference>
<proteinExistence type="predicted"/>
<dbReference type="GO" id="GO:0046872">
    <property type="term" value="F:metal ion binding"/>
    <property type="evidence" value="ECO:0007669"/>
    <property type="project" value="UniProtKB-KW"/>
</dbReference>
<feature type="binding site" evidence="1">
    <location>
        <position position="41"/>
    </location>
    <ligand>
        <name>Mg(2+)</name>
        <dbReference type="ChEBI" id="CHEBI:18420"/>
        <label>1</label>
    </ligand>
</feature>
<feature type="binding site" evidence="1">
    <location>
        <position position="39"/>
    </location>
    <ligand>
        <name>Mg(2+)</name>
        <dbReference type="ChEBI" id="CHEBI:18420"/>
        <label>1</label>
    </ligand>
</feature>
<evidence type="ECO:0000256" key="1">
    <source>
        <dbReference type="PIRSR" id="PIRSR605502-1"/>
    </source>
</evidence>
<dbReference type="InterPro" id="IPR005502">
    <property type="entry name" value="Ribosyl_crysJ1"/>
</dbReference>
<comment type="caution">
    <text evidence="2">The sequence shown here is derived from an EMBL/GenBank/DDBJ whole genome shotgun (WGS) entry which is preliminary data.</text>
</comment>
<sequence length="262" mass="29939">MAVIGAVLGDIAGSRFEFNRPSGLDPDTCELFTEESRFTDDTVMTLAVKKALEENLDMGDTMREMGQCYPDCGYGERFYKWILQKEMGPYNSYGNGSAMRVSFVGEYFENLEDVIKEAEKTAKVTHDHPEGIKGAVVTAVCIWMARQGKSKGEIYDYVLKQYPPENYRFSIGRDMKYLEREYTWSVTCMDSVPVAMRCFYESTSFESFMRKLFRLDCDCDTLGAIGGAVAEEYYHGTGFETDKILKKFLDERLYTILTGKEK</sequence>